<dbReference type="FunCoup" id="A0A3N4M1I1">
    <property type="interactions" value="489"/>
</dbReference>
<evidence type="ECO:0000256" key="1">
    <source>
        <dbReference type="ARBA" id="ARBA00009156"/>
    </source>
</evidence>
<dbReference type="GO" id="GO:0005829">
    <property type="term" value="C:cytosol"/>
    <property type="evidence" value="ECO:0007669"/>
    <property type="project" value="TreeGrafter"/>
</dbReference>
<dbReference type="STRING" id="1051890.A0A3N4M1I1"/>
<gene>
    <name evidence="10" type="ORF">L211DRAFT_803497</name>
</gene>
<proteinExistence type="inferred from homology"/>
<dbReference type="Pfam" id="PF00370">
    <property type="entry name" value="FGGY_N"/>
    <property type="match status" value="1"/>
</dbReference>
<dbReference type="InterPro" id="IPR018484">
    <property type="entry name" value="FGGY_N"/>
</dbReference>
<evidence type="ECO:0000256" key="3">
    <source>
        <dbReference type="ARBA" id="ARBA00022679"/>
    </source>
</evidence>
<keyword evidence="7" id="KW-0119">Carbohydrate metabolism</keyword>
<dbReference type="AlphaFoldDB" id="A0A3N4M1I1"/>
<evidence type="ECO:0000259" key="9">
    <source>
        <dbReference type="Pfam" id="PF02782"/>
    </source>
</evidence>
<dbReference type="InterPro" id="IPR042024">
    <property type="entry name" value="D-XK_euk"/>
</dbReference>
<evidence type="ECO:0000256" key="5">
    <source>
        <dbReference type="ARBA" id="ARBA00025184"/>
    </source>
</evidence>
<accession>A0A3N4M1I1</accession>
<evidence type="ECO:0000256" key="4">
    <source>
        <dbReference type="ARBA" id="ARBA00022777"/>
    </source>
</evidence>
<name>A0A3N4M1I1_9PEZI</name>
<dbReference type="EMBL" id="ML121531">
    <property type="protein sequence ID" value="RPB27719.1"/>
    <property type="molecule type" value="Genomic_DNA"/>
</dbReference>
<comment type="catalytic activity">
    <reaction evidence="6 7">
        <text>D-xylulose + ATP = D-xylulose 5-phosphate + ADP + H(+)</text>
        <dbReference type="Rhea" id="RHEA:10964"/>
        <dbReference type="ChEBI" id="CHEBI:15378"/>
        <dbReference type="ChEBI" id="CHEBI:17140"/>
        <dbReference type="ChEBI" id="CHEBI:30616"/>
        <dbReference type="ChEBI" id="CHEBI:57737"/>
        <dbReference type="ChEBI" id="CHEBI:456216"/>
        <dbReference type="EC" id="2.7.1.17"/>
    </reaction>
</comment>
<evidence type="ECO:0000256" key="6">
    <source>
        <dbReference type="ARBA" id="ARBA00048885"/>
    </source>
</evidence>
<dbReference type="EC" id="2.7.1.17" evidence="7"/>
<evidence type="ECO:0000313" key="10">
    <source>
        <dbReference type="EMBL" id="RPB27719.1"/>
    </source>
</evidence>
<keyword evidence="7" id="KW-0067">ATP-binding</keyword>
<keyword evidence="3 7" id="KW-0808">Transferase</keyword>
<dbReference type="FunFam" id="3.30.420.40:FF:000118">
    <property type="entry name" value="Xylulose kinase 2"/>
    <property type="match status" value="1"/>
</dbReference>
<dbReference type="Pfam" id="PF02782">
    <property type="entry name" value="FGGY_C"/>
    <property type="match status" value="1"/>
</dbReference>
<dbReference type="InterPro" id="IPR043129">
    <property type="entry name" value="ATPase_NBD"/>
</dbReference>
<dbReference type="SUPFAM" id="SSF53067">
    <property type="entry name" value="Actin-like ATPase domain"/>
    <property type="match status" value="2"/>
</dbReference>
<dbReference type="GO" id="GO:0004856">
    <property type="term" value="F:D-xylulokinase activity"/>
    <property type="evidence" value="ECO:0007669"/>
    <property type="project" value="UniProtKB-UniRule"/>
</dbReference>
<evidence type="ECO:0000259" key="8">
    <source>
        <dbReference type="Pfam" id="PF00370"/>
    </source>
</evidence>
<keyword evidence="11" id="KW-1185">Reference proteome</keyword>
<comment type="similarity">
    <text evidence="1 7">Belongs to the FGGY kinase family.</text>
</comment>
<keyword evidence="7" id="KW-0547">Nucleotide-binding</keyword>
<feature type="domain" description="Carbohydrate kinase FGGY N-terminal" evidence="8">
    <location>
        <begin position="136"/>
        <end position="289"/>
    </location>
</feature>
<keyword evidence="2 7" id="KW-0859">Xylose metabolism</keyword>
<evidence type="ECO:0000313" key="11">
    <source>
        <dbReference type="Proteomes" id="UP000267821"/>
    </source>
</evidence>
<dbReference type="PANTHER" id="PTHR10196:SF57">
    <property type="entry name" value="XYLULOSE KINASE"/>
    <property type="match status" value="1"/>
</dbReference>
<dbReference type="OrthoDB" id="1728974at2759"/>
<dbReference type="Gene3D" id="3.30.420.40">
    <property type="match status" value="2"/>
</dbReference>
<evidence type="ECO:0000256" key="7">
    <source>
        <dbReference type="RuleBase" id="RU367058"/>
    </source>
</evidence>
<evidence type="ECO:0000256" key="2">
    <source>
        <dbReference type="ARBA" id="ARBA00022629"/>
    </source>
</evidence>
<organism evidence="10 11">
    <name type="scientific">Terfezia boudieri ATCC MYA-4762</name>
    <dbReference type="NCBI Taxonomy" id="1051890"/>
    <lineage>
        <taxon>Eukaryota</taxon>
        <taxon>Fungi</taxon>
        <taxon>Dikarya</taxon>
        <taxon>Ascomycota</taxon>
        <taxon>Pezizomycotina</taxon>
        <taxon>Pezizomycetes</taxon>
        <taxon>Pezizales</taxon>
        <taxon>Pezizaceae</taxon>
        <taxon>Terfezia</taxon>
    </lineage>
</organism>
<protein>
    <recommendedName>
        <fullName evidence="7">Xylulose kinase</fullName>
        <ecNumber evidence="7">2.7.1.17</ecNumber>
    </recommendedName>
</protein>
<dbReference type="GO" id="GO:0005524">
    <property type="term" value="F:ATP binding"/>
    <property type="evidence" value="ECO:0007669"/>
    <property type="project" value="UniProtKB-UniRule"/>
</dbReference>
<dbReference type="InParanoid" id="A0A3N4M1I1"/>
<dbReference type="CDD" id="cd07776">
    <property type="entry name" value="ASKHA_NBD_FGGY_SpXK-like"/>
    <property type="match status" value="1"/>
</dbReference>
<dbReference type="GO" id="GO:0042732">
    <property type="term" value="P:D-xylose metabolic process"/>
    <property type="evidence" value="ECO:0007669"/>
    <property type="project" value="UniProtKB-UniRule"/>
</dbReference>
<keyword evidence="4 7" id="KW-0418">Kinase</keyword>
<reference evidence="10 11" key="1">
    <citation type="journal article" date="2018" name="Nat. Ecol. Evol.">
        <title>Pezizomycetes genomes reveal the molecular basis of ectomycorrhizal truffle lifestyle.</title>
        <authorList>
            <person name="Murat C."/>
            <person name="Payen T."/>
            <person name="Noel B."/>
            <person name="Kuo A."/>
            <person name="Morin E."/>
            <person name="Chen J."/>
            <person name="Kohler A."/>
            <person name="Krizsan K."/>
            <person name="Balestrini R."/>
            <person name="Da Silva C."/>
            <person name="Montanini B."/>
            <person name="Hainaut M."/>
            <person name="Levati E."/>
            <person name="Barry K.W."/>
            <person name="Belfiori B."/>
            <person name="Cichocki N."/>
            <person name="Clum A."/>
            <person name="Dockter R.B."/>
            <person name="Fauchery L."/>
            <person name="Guy J."/>
            <person name="Iotti M."/>
            <person name="Le Tacon F."/>
            <person name="Lindquist E.A."/>
            <person name="Lipzen A."/>
            <person name="Malagnac F."/>
            <person name="Mello A."/>
            <person name="Molinier V."/>
            <person name="Miyauchi S."/>
            <person name="Poulain J."/>
            <person name="Riccioni C."/>
            <person name="Rubini A."/>
            <person name="Sitrit Y."/>
            <person name="Splivallo R."/>
            <person name="Traeger S."/>
            <person name="Wang M."/>
            <person name="Zifcakova L."/>
            <person name="Wipf D."/>
            <person name="Zambonelli A."/>
            <person name="Paolocci F."/>
            <person name="Nowrousian M."/>
            <person name="Ottonello S."/>
            <person name="Baldrian P."/>
            <person name="Spatafora J.W."/>
            <person name="Henrissat B."/>
            <person name="Nagy L.G."/>
            <person name="Aury J.M."/>
            <person name="Wincker P."/>
            <person name="Grigoriev I.V."/>
            <person name="Bonfante P."/>
            <person name="Martin F.M."/>
        </authorList>
    </citation>
    <scope>NUCLEOTIDE SEQUENCE [LARGE SCALE GENOMIC DNA]</scope>
    <source>
        <strain evidence="10 11">ATCC MYA-4762</strain>
    </source>
</reference>
<sequence>MSYKSPLYLGFDLSTQQLKTVAVSSTLQLEWEEAVSFDDDLPHYNVSKGVHKNTEENEVYSPVAMWIEALDLVLTRMKEKGFDFSRVEGISGAGQQHASVFWSEEATHAFEDLQKEQRLVDQLSPRAFAHPWSPNWQDHSTQTECDIFEEGVGGEDEMARISGSSAHHRFTGPQILRLKQRLPEVYKASKRITIASSFLTSVFLGKIAPFDVSDVCGMNLWNVEELKWDEKLLALAAGGEDRAEELKEKLGLVESDGGKCLGSVSKYFVERYGFPSDCSITLFTGDNPATILALPLRPLDVIVSLGTSTTLLMSTPTYYPSPAYHLFDHPTTSGLYMFMLCYCNGALAREHIRDKIQSYHNRAETGQESWNLFNELATSTPPLGKQSESDPAKIAFYFPLSEIVPNVQAGTWRYTFDGKTLSDDSSAWSLPDDDARAIIESQALSMRLRAAPLLTPCAENNQKSQPRRVYLVGGGSRNPAICEIIGQVLGGSEGVYQLDVGSNACAVGAAYKACWAVERKEGEKFENFVGERWDEKKMVKRIGDAYKEGIWEAYGEILGAFKEGEGRIIAEKHN</sequence>
<dbReference type="InterPro" id="IPR018485">
    <property type="entry name" value="FGGY_C"/>
</dbReference>
<dbReference type="GO" id="GO:0005997">
    <property type="term" value="P:xylulose metabolic process"/>
    <property type="evidence" value="ECO:0007669"/>
    <property type="project" value="TreeGrafter"/>
</dbReference>
<dbReference type="Proteomes" id="UP000267821">
    <property type="component" value="Unassembled WGS sequence"/>
</dbReference>
<dbReference type="PANTHER" id="PTHR10196">
    <property type="entry name" value="SUGAR KINASE"/>
    <property type="match status" value="1"/>
</dbReference>
<feature type="domain" description="Carbohydrate kinase FGGY C-terminal" evidence="9">
    <location>
        <begin position="303"/>
        <end position="516"/>
    </location>
</feature>
<comment type="function">
    <text evidence="5 7">Highly specific D-xylulose kinase which participates in the catabolism of xylose. Xylose is a major component of hemicelluloses such as xylan. Most fungi utilize D-xylose via three enzymatic reactions, xylose reductase (XR), xylitol dehydrogenase (XDH), and xylulokinase, to form xylulose 5-phosphate, which enters pentose phosphate pathway.</text>
</comment>